<feature type="transmembrane region" description="Helical" evidence="5">
    <location>
        <begin position="185"/>
        <end position="204"/>
    </location>
</feature>
<dbReference type="Proteomes" id="UP000663882">
    <property type="component" value="Unassembled WGS sequence"/>
</dbReference>
<feature type="transmembrane region" description="Helical" evidence="5">
    <location>
        <begin position="257"/>
        <end position="278"/>
    </location>
</feature>
<dbReference type="OrthoDB" id="438545at2759"/>
<keyword evidence="2 5" id="KW-0812">Transmembrane</keyword>
<evidence type="ECO:0000256" key="4">
    <source>
        <dbReference type="ARBA" id="ARBA00023136"/>
    </source>
</evidence>
<dbReference type="PANTHER" id="PTHR22950">
    <property type="entry name" value="AMINO ACID TRANSPORTER"/>
    <property type="match status" value="1"/>
</dbReference>
<dbReference type="PANTHER" id="PTHR22950:SF652">
    <property type="entry name" value="TRANSMEMBRANE AMINO ACID TRANSPORTER FAMILY PROTEIN"/>
    <property type="match status" value="1"/>
</dbReference>
<gene>
    <name evidence="7" type="ORF">RFH988_LOCUS5510</name>
</gene>
<accession>A0A813V483</accession>
<evidence type="ECO:0000256" key="5">
    <source>
        <dbReference type="SAM" id="Phobius"/>
    </source>
</evidence>
<feature type="transmembrane region" description="Helical" evidence="5">
    <location>
        <begin position="153"/>
        <end position="173"/>
    </location>
</feature>
<comment type="subcellular location">
    <subcellularLocation>
        <location evidence="1">Membrane</location>
        <topology evidence="1">Multi-pass membrane protein</topology>
    </subcellularLocation>
</comment>
<feature type="transmembrane region" description="Helical" evidence="5">
    <location>
        <begin position="290"/>
        <end position="310"/>
    </location>
</feature>
<evidence type="ECO:0000259" key="6">
    <source>
        <dbReference type="Pfam" id="PF01490"/>
    </source>
</evidence>
<evidence type="ECO:0000256" key="2">
    <source>
        <dbReference type="ARBA" id="ARBA00022692"/>
    </source>
</evidence>
<reference evidence="7" key="1">
    <citation type="submission" date="2021-02" db="EMBL/GenBank/DDBJ databases">
        <authorList>
            <person name="Nowell W R."/>
        </authorList>
    </citation>
    <scope>NUCLEOTIDE SEQUENCE</scope>
</reference>
<dbReference type="EMBL" id="CAJNOO010000156">
    <property type="protein sequence ID" value="CAF0832443.1"/>
    <property type="molecule type" value="Genomic_DNA"/>
</dbReference>
<feature type="transmembrane region" description="Helical" evidence="5">
    <location>
        <begin position="109"/>
        <end position="133"/>
    </location>
</feature>
<dbReference type="GO" id="GO:0016020">
    <property type="term" value="C:membrane"/>
    <property type="evidence" value="ECO:0007669"/>
    <property type="project" value="UniProtKB-SubCell"/>
</dbReference>
<name>A0A813V483_9BILA</name>
<proteinExistence type="predicted"/>
<feature type="transmembrane region" description="Helical" evidence="5">
    <location>
        <begin position="63"/>
        <end position="89"/>
    </location>
</feature>
<keyword evidence="4 5" id="KW-0472">Membrane</keyword>
<feature type="transmembrane region" description="Helical" evidence="5">
    <location>
        <begin position="37"/>
        <end position="57"/>
    </location>
</feature>
<comment type="caution">
    <text evidence="7">The sequence shown here is derived from an EMBL/GenBank/DDBJ whole genome shotgun (WGS) entry which is preliminary data.</text>
</comment>
<dbReference type="Pfam" id="PF01490">
    <property type="entry name" value="Aa_trans"/>
    <property type="match status" value="1"/>
</dbReference>
<feature type="transmembrane region" description="Helical" evidence="5">
    <location>
        <begin position="370"/>
        <end position="393"/>
    </location>
</feature>
<feature type="transmembrane region" description="Helical" evidence="5">
    <location>
        <begin position="224"/>
        <end position="245"/>
    </location>
</feature>
<feature type="domain" description="Amino acid transporter transmembrane" evidence="6">
    <location>
        <begin position="35"/>
        <end position="428"/>
    </location>
</feature>
<keyword evidence="3 5" id="KW-1133">Transmembrane helix</keyword>
<feature type="transmembrane region" description="Helical" evidence="5">
    <location>
        <begin position="347"/>
        <end position="364"/>
    </location>
</feature>
<evidence type="ECO:0000256" key="3">
    <source>
        <dbReference type="ARBA" id="ARBA00022989"/>
    </source>
</evidence>
<organism evidence="7 8">
    <name type="scientific">Rotaria sordida</name>
    <dbReference type="NCBI Taxonomy" id="392033"/>
    <lineage>
        <taxon>Eukaryota</taxon>
        <taxon>Metazoa</taxon>
        <taxon>Spiralia</taxon>
        <taxon>Gnathifera</taxon>
        <taxon>Rotifera</taxon>
        <taxon>Eurotatoria</taxon>
        <taxon>Bdelloidea</taxon>
        <taxon>Philodinida</taxon>
        <taxon>Philodinidae</taxon>
        <taxon>Rotaria</taxon>
    </lineage>
</organism>
<dbReference type="GO" id="GO:0015179">
    <property type="term" value="F:L-amino acid transmembrane transporter activity"/>
    <property type="evidence" value="ECO:0007669"/>
    <property type="project" value="TreeGrafter"/>
</dbReference>
<feature type="transmembrane region" description="Helical" evidence="5">
    <location>
        <begin position="405"/>
        <end position="427"/>
    </location>
</feature>
<evidence type="ECO:0000256" key="1">
    <source>
        <dbReference type="ARBA" id="ARBA00004141"/>
    </source>
</evidence>
<sequence>MDVQSDTSAIVDDENLALLNSDNELDVSVTPRSSMSWIMAAGLIVNAAMGAGLLNIVKAYDDAGGIFISSILHGVVVILVLGAYAILFVCSDQSISSYETFVLMKCGKVWQRICSVCIILYMYGLSITFFIIIGDQLDRFLTFFDPLFCRHWYFDRRFTIAITSLLLIFPLCFSKTIKFLQIPSMLGVLAIIYVVIMVPIEYFIKRPTDVSIKTSPESWTDIFLVLPTMCFCYQAHVNAVPVFVALKSRADCIKATLASTIVLILSYCFVAICGYLTFGTKVDHDILMSYQPISAAVLIAIIMVAIKTYTAYPVNLFCGRTAIESLSNESTTSLIATNQRQSAYRRILIVCLWFFSTLAGAVFLPNISVAIHYLGALAASFIFIFPGLCLYFHIEEQWINSWGNIISISIAIFYVAIGVFVTVLTLLQSLISDITANETSETKTC</sequence>
<evidence type="ECO:0000313" key="7">
    <source>
        <dbReference type="EMBL" id="CAF0832443.1"/>
    </source>
</evidence>
<dbReference type="InterPro" id="IPR013057">
    <property type="entry name" value="AA_transpt_TM"/>
</dbReference>
<protein>
    <recommendedName>
        <fullName evidence="6">Amino acid transporter transmembrane domain-containing protein</fullName>
    </recommendedName>
</protein>
<dbReference type="AlphaFoldDB" id="A0A813V483"/>
<evidence type="ECO:0000313" key="8">
    <source>
        <dbReference type="Proteomes" id="UP000663882"/>
    </source>
</evidence>